<dbReference type="Gene3D" id="3.40.33.10">
    <property type="entry name" value="CAP"/>
    <property type="match status" value="1"/>
</dbReference>
<dbReference type="PANTHER" id="PTHR10334">
    <property type="entry name" value="CYSTEINE-RICH SECRETORY PROTEIN-RELATED"/>
    <property type="match status" value="1"/>
</dbReference>
<dbReference type="STRING" id="1163406.A0A0L0N1T0"/>
<gene>
    <name evidence="4" type="ORF">TOPH_07548</name>
</gene>
<dbReference type="AlphaFoldDB" id="A0A0L0N1T0"/>
<dbReference type="PROSITE" id="PS01009">
    <property type="entry name" value="CRISP_1"/>
    <property type="match status" value="1"/>
</dbReference>
<organism evidence="4 5">
    <name type="scientific">Tolypocladium ophioglossoides (strain CBS 100239)</name>
    <name type="common">Snaketongue truffleclub</name>
    <name type="synonym">Elaphocordyceps ophioglossoides</name>
    <dbReference type="NCBI Taxonomy" id="1163406"/>
    <lineage>
        <taxon>Eukaryota</taxon>
        <taxon>Fungi</taxon>
        <taxon>Dikarya</taxon>
        <taxon>Ascomycota</taxon>
        <taxon>Pezizomycotina</taxon>
        <taxon>Sordariomycetes</taxon>
        <taxon>Hypocreomycetidae</taxon>
        <taxon>Hypocreales</taxon>
        <taxon>Ophiocordycipitaceae</taxon>
        <taxon>Tolypocladium</taxon>
    </lineage>
</organism>
<keyword evidence="2" id="KW-0732">Signal</keyword>
<dbReference type="InterPro" id="IPR035940">
    <property type="entry name" value="CAP_sf"/>
</dbReference>
<dbReference type="Pfam" id="PF00188">
    <property type="entry name" value="CAP"/>
    <property type="match status" value="1"/>
</dbReference>
<evidence type="ECO:0000256" key="2">
    <source>
        <dbReference type="SAM" id="SignalP"/>
    </source>
</evidence>
<sequence>MKSSLFLVAASALLASAGPLRKRVMETDWVYEIVTVTVTAGQEAAPAPTAVFLESKTVPKPEPTKHIPPPPPPAPTTTTHVVYQPPPPPPEPTTTTTLPTPPPPEPTVTVQTSSSPPAVNLGNYEQTMLDQHNIHRRNHSAPDLVWDSTLAQYAENTGNSCVFKHDMNQGGGGYGQNLASWGSSGDIDSLKVKMAASGVTEQWYNGEMMSWQFYGQSNPPSSANLEDWGHFTQVVWKSSTKVGCATVKCGAGTVLSLTSWYTVCNYNPPGNFGGEYGTNVLKPLGNPTVHV</sequence>
<evidence type="ECO:0000313" key="4">
    <source>
        <dbReference type="EMBL" id="KND87775.1"/>
    </source>
</evidence>
<feature type="region of interest" description="Disordered" evidence="1">
    <location>
        <begin position="59"/>
        <end position="117"/>
    </location>
</feature>
<dbReference type="InterPro" id="IPR014044">
    <property type="entry name" value="CAP_dom"/>
</dbReference>
<dbReference type="InterPro" id="IPR001283">
    <property type="entry name" value="CRISP-related"/>
</dbReference>
<evidence type="ECO:0000313" key="5">
    <source>
        <dbReference type="Proteomes" id="UP000036947"/>
    </source>
</evidence>
<proteinExistence type="predicted"/>
<feature type="chain" id="PRO_5005544743" evidence="2">
    <location>
        <begin position="18"/>
        <end position="291"/>
    </location>
</feature>
<comment type="caution">
    <text evidence="4">The sequence shown here is derived from an EMBL/GenBank/DDBJ whole genome shotgun (WGS) entry which is preliminary data.</text>
</comment>
<dbReference type="CDD" id="cd05380">
    <property type="entry name" value="CAP_euk"/>
    <property type="match status" value="1"/>
</dbReference>
<protein>
    <submittedName>
        <fullName evidence="4">Cell wall protein PRY3</fullName>
    </submittedName>
</protein>
<reference evidence="4 5" key="1">
    <citation type="journal article" date="2015" name="BMC Genomics">
        <title>The genome of the truffle-parasite Tolypocladium ophioglossoides and the evolution of antifungal peptaibiotics.</title>
        <authorList>
            <person name="Quandt C.A."/>
            <person name="Bushley K.E."/>
            <person name="Spatafora J.W."/>
        </authorList>
    </citation>
    <scope>NUCLEOTIDE SEQUENCE [LARGE SCALE GENOMIC DNA]</scope>
    <source>
        <strain evidence="4 5">CBS 100239</strain>
    </source>
</reference>
<dbReference type="InterPro" id="IPR018244">
    <property type="entry name" value="Allrgn_V5/Tpx1_CS"/>
</dbReference>
<feature type="compositionally biased region" description="Pro residues" evidence="1">
    <location>
        <begin position="66"/>
        <end position="75"/>
    </location>
</feature>
<dbReference type="EMBL" id="LFRF01000032">
    <property type="protein sequence ID" value="KND87775.1"/>
    <property type="molecule type" value="Genomic_DNA"/>
</dbReference>
<dbReference type="SMART" id="SM00198">
    <property type="entry name" value="SCP"/>
    <property type="match status" value="1"/>
</dbReference>
<dbReference type="FunFam" id="3.40.33.10:FF:000018">
    <property type="entry name" value="SCP-like extracellular protein, putative"/>
    <property type="match status" value="1"/>
</dbReference>
<evidence type="ECO:0000256" key="1">
    <source>
        <dbReference type="SAM" id="MobiDB-lite"/>
    </source>
</evidence>
<feature type="compositionally biased region" description="Low complexity" evidence="1">
    <location>
        <begin position="107"/>
        <end position="117"/>
    </location>
</feature>
<dbReference type="OrthoDB" id="337038at2759"/>
<name>A0A0L0N1T0_TOLOC</name>
<keyword evidence="5" id="KW-1185">Reference proteome</keyword>
<evidence type="ECO:0000259" key="3">
    <source>
        <dbReference type="SMART" id="SM00198"/>
    </source>
</evidence>
<accession>A0A0L0N1T0</accession>
<dbReference type="SUPFAM" id="SSF55797">
    <property type="entry name" value="PR-1-like"/>
    <property type="match status" value="1"/>
</dbReference>
<dbReference type="Proteomes" id="UP000036947">
    <property type="component" value="Unassembled WGS sequence"/>
</dbReference>
<dbReference type="GO" id="GO:0005576">
    <property type="term" value="C:extracellular region"/>
    <property type="evidence" value="ECO:0007669"/>
    <property type="project" value="InterPro"/>
</dbReference>
<feature type="signal peptide" evidence="2">
    <location>
        <begin position="1"/>
        <end position="17"/>
    </location>
</feature>
<feature type="domain" description="SCP" evidence="3">
    <location>
        <begin position="123"/>
        <end position="274"/>
    </location>
</feature>
<dbReference type="PRINTS" id="PR00837">
    <property type="entry name" value="V5TPXLIKE"/>
</dbReference>